<dbReference type="EMBL" id="BSTK01000032">
    <property type="protein sequence ID" value="GLY92627.1"/>
    <property type="molecule type" value="Genomic_DNA"/>
</dbReference>
<evidence type="ECO:0000313" key="4">
    <source>
        <dbReference type="Proteomes" id="UP001165074"/>
    </source>
</evidence>
<evidence type="ECO:0000313" key="3">
    <source>
        <dbReference type="EMBL" id="GLY92627.1"/>
    </source>
</evidence>
<protein>
    <submittedName>
        <fullName evidence="3">Uncharacterized protein</fullName>
    </submittedName>
</protein>
<reference evidence="3" key="1">
    <citation type="submission" date="2023-03" db="EMBL/GenBank/DDBJ databases">
        <title>Actinoallomurus iriomotensis NBRC 103684.</title>
        <authorList>
            <person name="Ichikawa N."/>
            <person name="Sato H."/>
            <person name="Tonouchi N."/>
        </authorList>
    </citation>
    <scope>NUCLEOTIDE SEQUENCE</scope>
    <source>
        <strain evidence="3">NBRC 103684</strain>
    </source>
</reference>
<feature type="compositionally biased region" description="Low complexity" evidence="1">
    <location>
        <begin position="27"/>
        <end position="44"/>
    </location>
</feature>
<gene>
    <name evidence="3" type="ORF">Airi02_105550</name>
</gene>
<dbReference type="RefSeq" id="WP_285584962.1">
    <property type="nucleotide sequence ID" value="NZ_BSTK01000032.1"/>
</dbReference>
<dbReference type="Proteomes" id="UP001165074">
    <property type="component" value="Unassembled WGS sequence"/>
</dbReference>
<accession>A0A9W6SGQ0</accession>
<comment type="caution">
    <text evidence="3">The sequence shown here is derived from an EMBL/GenBank/DDBJ whole genome shotgun (WGS) entry which is preliminary data.</text>
</comment>
<organism evidence="3 4">
    <name type="scientific">Actinoallomurus iriomotensis</name>
    <dbReference type="NCBI Taxonomy" id="478107"/>
    <lineage>
        <taxon>Bacteria</taxon>
        <taxon>Bacillati</taxon>
        <taxon>Actinomycetota</taxon>
        <taxon>Actinomycetes</taxon>
        <taxon>Streptosporangiales</taxon>
        <taxon>Thermomonosporaceae</taxon>
        <taxon>Actinoallomurus</taxon>
    </lineage>
</organism>
<keyword evidence="2" id="KW-0732">Signal</keyword>
<feature type="region of interest" description="Disordered" evidence="1">
    <location>
        <begin position="25"/>
        <end position="49"/>
    </location>
</feature>
<evidence type="ECO:0000256" key="2">
    <source>
        <dbReference type="SAM" id="SignalP"/>
    </source>
</evidence>
<keyword evidence="4" id="KW-1185">Reference proteome</keyword>
<evidence type="ECO:0000256" key="1">
    <source>
        <dbReference type="SAM" id="MobiDB-lite"/>
    </source>
</evidence>
<sequence>MNRWWRAVAVASAATVAACSPFGASGAPVRATPPSAAPSASARPEGAGHACLVPHGAEDERNHGLVSVGDQPTGVVAVWLPGMNQRPCRAALTRGSADVARRLAKDIRAAPKWPSGTFNCPSDDGVGARLYFQRSGSTLADLVDIRLSGCRGVDAPGRSARWMTDRLFHDLSSIEPTPWRPR</sequence>
<dbReference type="AlphaFoldDB" id="A0A9W6SGQ0"/>
<feature type="chain" id="PRO_5040735447" evidence="2">
    <location>
        <begin position="27"/>
        <end position="182"/>
    </location>
</feature>
<proteinExistence type="predicted"/>
<name>A0A9W6SGQ0_9ACTN</name>
<dbReference type="PROSITE" id="PS51257">
    <property type="entry name" value="PROKAR_LIPOPROTEIN"/>
    <property type="match status" value="1"/>
</dbReference>
<feature type="signal peptide" evidence="2">
    <location>
        <begin position="1"/>
        <end position="26"/>
    </location>
</feature>